<feature type="region of interest" description="Disordered" evidence="2">
    <location>
        <begin position="970"/>
        <end position="1048"/>
    </location>
</feature>
<keyword evidence="1" id="KW-0175">Coiled coil</keyword>
<feature type="compositionally biased region" description="Low complexity" evidence="2">
    <location>
        <begin position="391"/>
        <end position="401"/>
    </location>
</feature>
<feature type="region of interest" description="Disordered" evidence="2">
    <location>
        <begin position="872"/>
        <end position="932"/>
    </location>
</feature>
<feature type="region of interest" description="Disordered" evidence="2">
    <location>
        <begin position="138"/>
        <end position="175"/>
    </location>
</feature>
<comment type="caution">
    <text evidence="3">The sequence shown here is derived from an EMBL/GenBank/DDBJ whole genome shotgun (WGS) entry which is preliminary data.</text>
</comment>
<feature type="region of interest" description="Disordered" evidence="2">
    <location>
        <begin position="1"/>
        <end position="76"/>
    </location>
</feature>
<feature type="coiled-coil region" evidence="1">
    <location>
        <begin position="762"/>
        <end position="789"/>
    </location>
</feature>
<evidence type="ECO:0000256" key="1">
    <source>
        <dbReference type="SAM" id="Coils"/>
    </source>
</evidence>
<dbReference type="EMBL" id="JAPUFD010000003">
    <property type="protein sequence ID" value="MDI1486642.1"/>
    <property type="molecule type" value="Genomic_DNA"/>
</dbReference>
<protein>
    <submittedName>
        <fullName evidence="3">Uncharacterized protein</fullName>
    </submittedName>
</protein>
<feature type="compositionally biased region" description="Basic and acidic residues" evidence="2">
    <location>
        <begin position="708"/>
        <end position="728"/>
    </location>
</feature>
<feature type="compositionally biased region" description="Basic and acidic residues" evidence="2">
    <location>
        <begin position="820"/>
        <end position="835"/>
    </location>
</feature>
<evidence type="ECO:0000313" key="3">
    <source>
        <dbReference type="EMBL" id="MDI1486642.1"/>
    </source>
</evidence>
<name>A0AA43QHJ1_9LECA</name>
<feature type="region of interest" description="Disordered" evidence="2">
    <location>
        <begin position="790"/>
        <end position="844"/>
    </location>
</feature>
<feature type="region of interest" description="Disordered" evidence="2">
    <location>
        <begin position="1257"/>
        <end position="1299"/>
    </location>
</feature>
<proteinExistence type="predicted"/>
<sequence length="1299" mass="141817">MGDSPLMAQASTAAARQPPPLFRSPERIDWGTNQTESEDSTADKDINAQDDVFTTPPSKQIRSGTPTPKSLATIPKGVDVPTSSRVYDIPTLLRLSGSLAGIGVFAKIKPEALAENLFQYIGASRPFLMGPRSRALSELSNPSRRNSGFQNTAYPAYPPRSYTLPPRQSLAPPEPLSMQQKEGFARFLKQHASPPHHRVTAGGRIVPTGPLSPPPMFDYESLTGLVRRREQKLSDINSTDACNRAPAKLNGPSLSSRTLKPLDDRTKMWHNLQASDSRDFLPQRDSHGIISGGNYPDPSIPAAPVSMSLIPVTTLQDGSTVSACDGVYYRTYWNGIGTVVEPLPLNAGHVSTGTQTEPNLPFAGNPLELPGSDIPLQKAGRRAPLRDRTNQSQESGSQSQIQNLETQQAALNSKLHTLDRHMALHHYEISHEERASFVNQRRALVEEMDKLRRMKDPPPQNLPILSNTVFPRRASTRASSFSIREGSHTAGAPLMPARPSTVKITNDTPRKGLSPSAPPFIPSSMKIAVAKTPSVDPALTTSLGKKIVVPSNSSEISHSAFAQKQQMLEAQRIHGKEESLDRDPTDPAMRIIHNSDVEYAAHLSNNSVDEGKRYCTTVSEFQEAVRQVRQQARLYGCAGGSSKDPAYDAEQDIWWAICDHDPIPLPPKTPDHVSHARPWDWNNSFFNFRASELAHLAVKKSSSALDPSSKKATENVRKPSGSEKPIRVFEDQLLPALERRASGTSSHYSTNVSNTADIVSRSRSLSKEYREIQKAIEALSRRCDEIIGNAKERGVIPPPNTPSKRFASDSSQRRVTFHGKNPDDSPSTKHPRTGDDITNTDIRSSVDEVTRGIVTARQSASIARNLKDLKPSTDFSKKDIRDGSFSIGPKTTTASSIKTRQADRIPERGSSTAKDATANMSKTRPADGLPDLKATSKFVEDISTQDPSNEVIHKSPQGKFRVTSKGDLFARAKSQISPQKAAKKARELYNKSRSKSPGNPKSLVIETATSAEPRVHLPVHDKDHSKDKSASSDASKRTLAPGSSTTTFHSSEVKSITFTNPPNDRFLRDMIKGLRSASARTSNALSPKHNKRPQIKVVIGDDELEPPANKENAGVEALQVASQPDSVKEIDPFEASEHQNILTAKAPSSVAASDYHARGFLPQYDGEGKAQAKTLTLQHGVPAFHRQARVKLPLSSSYEDRPMPISGRSAYFDEAPLAHERHVSWVTTSNDTSEDALHASPSPRGIMQGKENLNKAAMRDQKTCSPQRAGSPTKASSGLATLIEISPARSRMRQGTMTG</sequence>
<evidence type="ECO:0000313" key="4">
    <source>
        <dbReference type="Proteomes" id="UP001161017"/>
    </source>
</evidence>
<feature type="region of interest" description="Disordered" evidence="2">
    <location>
        <begin position="350"/>
        <end position="401"/>
    </location>
</feature>
<accession>A0AA43QHJ1</accession>
<gene>
    <name evidence="3" type="ORF">OHK93_005874</name>
</gene>
<feature type="region of interest" description="Disordered" evidence="2">
    <location>
        <begin position="480"/>
        <end position="519"/>
    </location>
</feature>
<keyword evidence="4" id="KW-1185">Reference proteome</keyword>
<feature type="compositionally biased region" description="Polar residues" evidence="2">
    <location>
        <begin position="909"/>
        <end position="922"/>
    </location>
</feature>
<feature type="region of interest" description="Disordered" evidence="2">
    <location>
        <begin position="194"/>
        <end position="214"/>
    </location>
</feature>
<feature type="region of interest" description="Disordered" evidence="2">
    <location>
        <begin position="241"/>
        <end position="260"/>
    </location>
</feature>
<feature type="compositionally biased region" description="Basic and acidic residues" evidence="2">
    <location>
        <begin position="1013"/>
        <end position="1036"/>
    </location>
</feature>
<reference evidence="3" key="1">
    <citation type="journal article" date="2023" name="Genome Biol. Evol.">
        <title>First Whole Genome Sequence and Flow Cytometry Genome Size Data for the Lichen-Forming Fungus Ramalina farinacea (Ascomycota).</title>
        <authorList>
            <person name="Llewellyn T."/>
            <person name="Mian S."/>
            <person name="Hill R."/>
            <person name="Leitch I.J."/>
            <person name="Gaya E."/>
        </authorList>
    </citation>
    <scope>NUCLEOTIDE SEQUENCE</scope>
    <source>
        <strain evidence="3">LIQ254RAFAR</strain>
    </source>
</reference>
<feature type="compositionally biased region" description="Polar residues" evidence="2">
    <location>
        <begin position="889"/>
        <end position="899"/>
    </location>
</feature>
<feature type="compositionally biased region" description="Basic and acidic residues" evidence="2">
    <location>
        <begin position="872"/>
        <end position="882"/>
    </location>
</feature>
<evidence type="ECO:0000256" key="2">
    <source>
        <dbReference type="SAM" id="MobiDB-lite"/>
    </source>
</evidence>
<feature type="region of interest" description="Disordered" evidence="2">
    <location>
        <begin position="702"/>
        <end position="728"/>
    </location>
</feature>
<dbReference type="Proteomes" id="UP001161017">
    <property type="component" value="Unassembled WGS sequence"/>
</dbReference>
<feature type="compositionally biased region" description="Polar residues" evidence="2">
    <location>
        <begin position="1263"/>
        <end position="1279"/>
    </location>
</feature>
<organism evidence="3 4">
    <name type="scientific">Ramalina farinacea</name>
    <dbReference type="NCBI Taxonomy" id="258253"/>
    <lineage>
        <taxon>Eukaryota</taxon>
        <taxon>Fungi</taxon>
        <taxon>Dikarya</taxon>
        <taxon>Ascomycota</taxon>
        <taxon>Pezizomycotina</taxon>
        <taxon>Lecanoromycetes</taxon>
        <taxon>OSLEUM clade</taxon>
        <taxon>Lecanoromycetidae</taxon>
        <taxon>Lecanorales</taxon>
        <taxon>Lecanorineae</taxon>
        <taxon>Ramalinaceae</taxon>
        <taxon>Ramalina</taxon>
    </lineage>
</organism>
<feature type="compositionally biased region" description="Polar residues" evidence="2">
    <location>
        <begin position="138"/>
        <end position="153"/>
    </location>
</feature>
<feature type="compositionally biased region" description="Polar residues" evidence="2">
    <location>
        <begin position="55"/>
        <end position="70"/>
    </location>
</feature>